<dbReference type="PROSITE" id="PS50290">
    <property type="entry name" value="PI3_4_KINASE_3"/>
    <property type="match status" value="1"/>
</dbReference>
<dbReference type="Pfam" id="PF00454">
    <property type="entry name" value="PI3_PI4_kinase"/>
    <property type="match status" value="1"/>
</dbReference>
<protein>
    <recommendedName>
        <fullName evidence="9">Serine/threonine-protein kinase TOR</fullName>
        <ecNumber evidence="9">2.7.11.1</ecNumber>
    </recommendedName>
</protein>
<dbReference type="PANTHER" id="PTHR11139">
    <property type="entry name" value="ATAXIA TELANGIECTASIA MUTATED ATM -RELATED"/>
    <property type="match status" value="1"/>
</dbReference>
<dbReference type="InterPro" id="IPR018936">
    <property type="entry name" value="PI3/4_kinase_CS"/>
</dbReference>
<dbReference type="SMART" id="SM01343">
    <property type="entry name" value="FATC"/>
    <property type="match status" value="1"/>
</dbReference>
<organism evidence="14 15">
    <name type="scientific">Adineta ricciae</name>
    <name type="common">Rotifer</name>
    <dbReference type="NCBI Taxonomy" id="249248"/>
    <lineage>
        <taxon>Eukaryota</taxon>
        <taxon>Metazoa</taxon>
        <taxon>Spiralia</taxon>
        <taxon>Gnathifera</taxon>
        <taxon>Rotifera</taxon>
        <taxon>Eurotatoria</taxon>
        <taxon>Bdelloidea</taxon>
        <taxon>Adinetida</taxon>
        <taxon>Adinetidae</taxon>
        <taxon>Adineta</taxon>
    </lineage>
</organism>
<comment type="catalytic activity">
    <reaction evidence="8">
        <text>L-seryl-[protein] + ATP = O-phospho-L-seryl-[protein] + ADP + H(+)</text>
        <dbReference type="Rhea" id="RHEA:17989"/>
        <dbReference type="Rhea" id="RHEA-COMP:9863"/>
        <dbReference type="Rhea" id="RHEA-COMP:11604"/>
        <dbReference type="ChEBI" id="CHEBI:15378"/>
        <dbReference type="ChEBI" id="CHEBI:29999"/>
        <dbReference type="ChEBI" id="CHEBI:30616"/>
        <dbReference type="ChEBI" id="CHEBI:83421"/>
        <dbReference type="ChEBI" id="CHEBI:456216"/>
        <dbReference type="EC" id="2.7.11.1"/>
    </reaction>
</comment>
<dbReference type="Gene3D" id="1.10.1070.11">
    <property type="entry name" value="Phosphatidylinositol 3-/4-kinase, catalytic domain"/>
    <property type="match status" value="1"/>
</dbReference>
<dbReference type="PROSITE" id="PS51189">
    <property type="entry name" value="FAT"/>
    <property type="match status" value="1"/>
</dbReference>
<dbReference type="InterPro" id="IPR016024">
    <property type="entry name" value="ARM-type_fold"/>
</dbReference>
<evidence type="ECO:0000313" key="15">
    <source>
        <dbReference type="Proteomes" id="UP000663852"/>
    </source>
</evidence>
<dbReference type="PROSITE" id="PS00915">
    <property type="entry name" value="PI3_4_KINASE_1"/>
    <property type="match status" value="1"/>
</dbReference>
<keyword evidence="9" id="KW-0723">Serine/threonine-protein kinase</keyword>
<dbReference type="Gene3D" id="3.30.1010.10">
    <property type="entry name" value="Phosphatidylinositol 3-kinase Catalytic Subunit, Chain A, domain 4"/>
    <property type="match status" value="1"/>
</dbReference>
<evidence type="ECO:0000259" key="13">
    <source>
        <dbReference type="PROSITE" id="PS51190"/>
    </source>
</evidence>
<evidence type="ECO:0000259" key="12">
    <source>
        <dbReference type="PROSITE" id="PS51189"/>
    </source>
</evidence>
<keyword evidence="3" id="KW-0677">Repeat</keyword>
<dbReference type="GO" id="GO:0005634">
    <property type="term" value="C:nucleus"/>
    <property type="evidence" value="ECO:0007669"/>
    <property type="project" value="TreeGrafter"/>
</dbReference>
<dbReference type="InterPro" id="IPR057564">
    <property type="entry name" value="HEAT_ATR"/>
</dbReference>
<dbReference type="GO" id="GO:0016242">
    <property type="term" value="P:negative regulation of macroautophagy"/>
    <property type="evidence" value="ECO:0007669"/>
    <property type="project" value="TreeGrafter"/>
</dbReference>
<keyword evidence="5 9" id="KW-0418">Kinase</keyword>
<evidence type="ECO:0000313" key="14">
    <source>
        <dbReference type="EMBL" id="CAF1492693.1"/>
    </source>
</evidence>
<feature type="domain" description="FATC" evidence="13">
    <location>
        <begin position="2446"/>
        <end position="2478"/>
    </location>
</feature>
<comment type="caution">
    <text evidence="14">The sequence shown here is derived from an EMBL/GenBank/DDBJ whole genome shotgun (WGS) entry which is preliminary data.</text>
</comment>
<dbReference type="InterPro" id="IPR009076">
    <property type="entry name" value="FRB_dom"/>
</dbReference>
<evidence type="ECO:0000256" key="4">
    <source>
        <dbReference type="ARBA" id="ARBA00022741"/>
    </source>
</evidence>
<evidence type="ECO:0000259" key="11">
    <source>
        <dbReference type="PROSITE" id="PS50290"/>
    </source>
</evidence>
<feature type="compositionally biased region" description="Low complexity" evidence="10">
    <location>
        <begin position="1179"/>
        <end position="1192"/>
    </location>
</feature>
<feature type="region of interest" description="Disordered" evidence="10">
    <location>
        <begin position="1172"/>
        <end position="1192"/>
    </location>
</feature>
<dbReference type="InterPro" id="IPR024585">
    <property type="entry name" value="mTOR_dom"/>
</dbReference>
<dbReference type="GO" id="GO:0031932">
    <property type="term" value="C:TORC2 complex"/>
    <property type="evidence" value="ECO:0007669"/>
    <property type="project" value="TreeGrafter"/>
</dbReference>
<keyword evidence="4 9" id="KW-0547">Nucleotide-binding</keyword>
<dbReference type="GO" id="GO:0031931">
    <property type="term" value="C:TORC1 complex"/>
    <property type="evidence" value="ECO:0007669"/>
    <property type="project" value="TreeGrafter"/>
</dbReference>
<evidence type="ECO:0000256" key="8">
    <source>
        <dbReference type="ARBA" id="ARBA00048679"/>
    </source>
</evidence>
<comment type="catalytic activity">
    <reaction evidence="7 9">
        <text>L-threonyl-[protein] + ATP = O-phospho-L-threonyl-[protein] + ADP + H(+)</text>
        <dbReference type="Rhea" id="RHEA:46608"/>
        <dbReference type="Rhea" id="RHEA-COMP:11060"/>
        <dbReference type="Rhea" id="RHEA-COMP:11605"/>
        <dbReference type="ChEBI" id="CHEBI:15378"/>
        <dbReference type="ChEBI" id="CHEBI:30013"/>
        <dbReference type="ChEBI" id="CHEBI:30616"/>
        <dbReference type="ChEBI" id="CHEBI:61977"/>
        <dbReference type="ChEBI" id="CHEBI:456216"/>
        <dbReference type="EC" id="2.7.11.1"/>
    </reaction>
</comment>
<evidence type="ECO:0000256" key="1">
    <source>
        <dbReference type="ARBA" id="ARBA00011031"/>
    </source>
</evidence>
<feature type="domain" description="FAT" evidence="12">
    <location>
        <begin position="1336"/>
        <end position="1941"/>
    </location>
</feature>
<dbReference type="InterPro" id="IPR036940">
    <property type="entry name" value="PI3/4_kinase_cat_sf"/>
</dbReference>
<dbReference type="InterPro" id="IPR036738">
    <property type="entry name" value="FRB_sf"/>
</dbReference>
<dbReference type="InterPro" id="IPR011009">
    <property type="entry name" value="Kinase-like_dom_sf"/>
</dbReference>
<evidence type="ECO:0000256" key="10">
    <source>
        <dbReference type="SAM" id="MobiDB-lite"/>
    </source>
</evidence>
<comment type="similarity">
    <text evidence="1 9">Belongs to the PI3/PI4-kinase family.</text>
</comment>
<dbReference type="Pfam" id="PF02259">
    <property type="entry name" value="FAT"/>
    <property type="match status" value="1"/>
</dbReference>
<dbReference type="FunFam" id="1.10.1070.11:FF:000029">
    <property type="entry name" value="Serine/threonine-protein kinase TOR"/>
    <property type="match status" value="1"/>
</dbReference>
<evidence type="ECO:0000256" key="6">
    <source>
        <dbReference type="ARBA" id="ARBA00022840"/>
    </source>
</evidence>
<dbReference type="GO" id="GO:0044877">
    <property type="term" value="F:protein-containing complex binding"/>
    <property type="evidence" value="ECO:0007669"/>
    <property type="project" value="InterPro"/>
</dbReference>
<keyword evidence="6 9" id="KW-0067">ATP-binding</keyword>
<dbReference type="InterPro" id="IPR014009">
    <property type="entry name" value="PIK_FAT"/>
</dbReference>
<dbReference type="GO" id="GO:0004674">
    <property type="term" value="F:protein serine/threonine kinase activity"/>
    <property type="evidence" value="ECO:0007669"/>
    <property type="project" value="UniProtKB-KW"/>
</dbReference>
<name>A0A815SSL4_ADIRI</name>
<evidence type="ECO:0000256" key="7">
    <source>
        <dbReference type="ARBA" id="ARBA00047899"/>
    </source>
</evidence>
<dbReference type="PANTHER" id="PTHR11139:SF9">
    <property type="entry name" value="SERINE_THREONINE-PROTEIN KINASE MTOR"/>
    <property type="match status" value="1"/>
</dbReference>
<dbReference type="EMBL" id="CAJNOJ010000594">
    <property type="protein sequence ID" value="CAF1492693.1"/>
    <property type="molecule type" value="Genomic_DNA"/>
</dbReference>
<accession>A0A815SSL4</accession>
<sequence length="2478" mass="287109">MIFTSAISSAISKTNKTISETLVTYRVFSCPFVNNTLQTRLTQIICENLPNHLSMICKVPTKIYVGKQHLIFTNASLCSMLILVEEIQIFVRTKMSNPNNINENRAALLVILCFICAGQHFYTELSNKLEATLRGYKQTSMDSNLCELLVKLTCLLVKGCDRKNIDQFSIDILKALEYISPEEKHEIRRYNGIRSLKEIALTAPLRYYHLITPIDEYFGQLFSVMADPNKYIREAFAETMRVTLTVLADREDEEQEKNLFLQVYHMACKESMTCLASDQNDAQVHGGLLLFNELLRISDMKFESTYQDLFQSYKVMKSKVFSYKNIHRARFAFTFEQIGLSSPINIIDSLEQSSVPSQSFLMRSIFLENFLEICDQILPLIHQSKSTNAHVLIQILPRLASLNYELFSSKSHADSTMNFIFEQINSPESNQRQSAFHALGLMIYLDTRLLTKHMTKITDYLKETFIPISDRRYLSPMTSTLACITLIGEGGRKASQCLNALLQYLLNCDLNHSIVFCLKKLCSMPLISTDIKQKIYRGLLENLALILRQTNEQTDMILIALQTLQTFDFEVQAIEPVFIDILHLHLIQHTNVRIRIESIMTMTYLLRHFFLPIASMKKIHIKLALIVHKLITIAVTDLDPDVRYHVLLGLQDGFHEFLVKNEISDLLFFSINDHCHEIRELTIILLGRLSNVNPAYILPRLKQVLFQFLTDLALQRAYNEKEQTLRFLGQLITNAPKLVRLYSPLISQVLLPLIKQTDQHCNALMTLVQTIGDYAHVCGVDFREHLHDVFPVLIHMLQDTLNARKRQVALCVTEKLIRSCCYVIEPFEKYPLLFDLLFQCLKSEDTFVRRQTIRLLGFIGAIDPQHIQSFNGHSSETNDITIIHRTSNTSDSIESSSNEHTTLAIHICLRVLQDSSNSNLHFKSIEAISKIFQRLGDNCTQYVPVVFPALLSVIQNTNRKNLPPYFHQMNFIIVSMKTSIAPYMNDIIQLIETYSSLSIELQILFIQTIESVVSALENELHHYTHLLLPLIMKILKIDLKNYSSIDKQTILLRMFSTLKKIDRPLRPYLKNILLQILDIALLDENSIKVREEALSTFEHLVKKEFIHDYALTIVQILLSILNSTTQLQIKCLDTIYVVAQHMGKDFLIFSPLVSKSMHEYSLKHPEYESYMSKLKDSPSDQSQTQVNSSSVQVASSTKQLTVHDPSMVYTMRIVPLRQHWLQALHRNATDLSIWLSKFQQLVLEQSPIYSLRAMGTYLAEHSSSISKELFNASFISCWNIMNTEDRRSLAETLIYVLSACDKADVIQTILNLVEYYEHCQVEKSEEQLATLINVPLFISKAISVRAYAKALRYTEMQFESQNISSSDTVETLISLNYELHQSEAAFGALEYAKFHKITIKDLWYEKLDQWERALGHYEFTQANDQYNLDIELGRMRCMQALGLWTELKKLTHQIWNITEPIAGEASISSSISRTETKRTLQEKVAPIAARAAWSVRDLVDMEKYSIHIPITKFEGAYYRAINDIRKNNYRQAQDSIDLAREFLDGELKTITNESSSRVYSAMVNAQLLSELEEVWEYKTRPERQQSICMMWQKRMEGNQSMIIDDRHRLLLIHSLCLPMIDDLQSWIKLASLCRRSDRLMMADFIFKQLTQTVPIDGNQSSQTFYHSMLLHYEKGKYDWHCLNKARERLYSERQSRHENSIRNKSPINDEDLDDKLQQNQREQLQLINNMKQIIHKIQQSSPFTNITEPNASPLRRLTSRCFLRLGTWQHELSGIANDRISDEIRINYEHAWTYDESNYKAWNAYAVLNYDIVHHRRKEIQDLTHDTQHQLSTTILRCAVSSVKSLFKCIVLSKSKHCLQDTLRLLTILFEYGQYDEVYQAFDENMRMIPIDVWLQVLPQLIARIDSSQISIRQLIQRLLIDISREHSQALIYPLVVASKSRISERKFAAYIVLNRMREHSSVLVQQAIIVSDELIKISILWHEKWHDGLGGALNQFTEHKNLLGMIEQLKDLHAENCLDVSNTLNERKFLDLYKNDLLQASQHLRQFCQTANTVEFQMIYRLYFQIYQRLHTHLQSMTALALDQVSPQLLTHCHDLELAIPGTYKPHKPPITIRNIHSNVKIITSKQRPRKISMMGSDGFQYTFLLKGHEDLRQDERVMQLFGLVNEFLTTNEQTRHQNFDIQRYPVIPLALNNGLLGWVSQCDTLHTLIKDHRTKAGITFDIEYRHIRNQKHDYEQLPLINKVEIFENTIGSLEDDDLAKILWHTSSNAEVWLVRRSNYTRSLAVMSMVGYILGLGDRHLSNLMLDHASGKVVHIDFGDCFEVAMKREKFAEKVPFRLTRILCKAMEVTGINGTFRMTCEHVMAVLRKNRDSLMAVLEAFIHDPLLNWRLLSEPNSTASSLSTIYEEEREDRSVAQQQSLDIQTVEVINRVRDKLTGNDFHREQPVDIPTQVELLIKQATNHENLCQSYLGWCPFW</sequence>
<proteinExistence type="inferred from homology"/>
<dbReference type="SUPFAM" id="SSF47212">
    <property type="entry name" value="FKBP12-rapamycin-binding domain of FKBP-rapamycin-associated protein (FRAP)"/>
    <property type="match status" value="1"/>
</dbReference>
<dbReference type="InterPro" id="IPR003152">
    <property type="entry name" value="FATC_dom"/>
</dbReference>
<dbReference type="InterPro" id="IPR050517">
    <property type="entry name" value="DDR_Repair_Kinase"/>
</dbReference>
<dbReference type="SMART" id="SM01346">
    <property type="entry name" value="DUF3385"/>
    <property type="match status" value="1"/>
</dbReference>
<dbReference type="PROSITE" id="PS00916">
    <property type="entry name" value="PI3_4_KINASE_2"/>
    <property type="match status" value="1"/>
</dbReference>
<reference evidence="14" key="1">
    <citation type="submission" date="2021-02" db="EMBL/GenBank/DDBJ databases">
        <authorList>
            <person name="Nowell W R."/>
        </authorList>
    </citation>
    <scope>NUCLEOTIDE SEQUENCE</scope>
</reference>
<keyword evidence="2 9" id="KW-0808">Transferase</keyword>
<dbReference type="Pfam" id="PF08771">
    <property type="entry name" value="FRB_dom"/>
    <property type="match status" value="1"/>
</dbReference>
<evidence type="ECO:0000256" key="2">
    <source>
        <dbReference type="ARBA" id="ARBA00022679"/>
    </source>
</evidence>
<dbReference type="GO" id="GO:0005737">
    <property type="term" value="C:cytoplasm"/>
    <property type="evidence" value="ECO:0007669"/>
    <property type="project" value="TreeGrafter"/>
</dbReference>
<dbReference type="Pfam" id="PF23593">
    <property type="entry name" value="HEAT_ATR"/>
    <property type="match status" value="1"/>
</dbReference>
<dbReference type="SMART" id="SM01345">
    <property type="entry name" value="Rapamycin_bind"/>
    <property type="match status" value="1"/>
</dbReference>
<evidence type="ECO:0000256" key="9">
    <source>
        <dbReference type="RuleBase" id="RU364109"/>
    </source>
</evidence>
<dbReference type="Proteomes" id="UP000663852">
    <property type="component" value="Unassembled WGS sequence"/>
</dbReference>
<dbReference type="GO" id="GO:0005524">
    <property type="term" value="F:ATP binding"/>
    <property type="evidence" value="ECO:0007669"/>
    <property type="project" value="UniProtKB-KW"/>
</dbReference>
<dbReference type="SUPFAM" id="SSF48371">
    <property type="entry name" value="ARM repeat"/>
    <property type="match status" value="2"/>
</dbReference>
<dbReference type="InterPro" id="IPR003151">
    <property type="entry name" value="PIK-rel_kinase_FAT"/>
</dbReference>
<dbReference type="Gene3D" id="1.20.120.150">
    <property type="entry name" value="FKBP12-rapamycin binding domain"/>
    <property type="match status" value="1"/>
</dbReference>
<dbReference type="GO" id="GO:0031929">
    <property type="term" value="P:TOR signaling"/>
    <property type="evidence" value="ECO:0007669"/>
    <property type="project" value="TreeGrafter"/>
</dbReference>
<dbReference type="PROSITE" id="PS51190">
    <property type="entry name" value="FATC"/>
    <property type="match status" value="1"/>
</dbReference>
<dbReference type="FunFam" id="3.30.1010.10:FF:000006">
    <property type="entry name" value="Serine/threonine-protein kinase TOR"/>
    <property type="match status" value="1"/>
</dbReference>
<feature type="compositionally biased region" description="Basic and acidic residues" evidence="10">
    <location>
        <begin position="1692"/>
        <end position="1701"/>
    </location>
</feature>
<dbReference type="InterPro" id="IPR000403">
    <property type="entry name" value="PI3/4_kinase_cat_dom"/>
</dbReference>
<evidence type="ECO:0000256" key="5">
    <source>
        <dbReference type="ARBA" id="ARBA00022777"/>
    </source>
</evidence>
<feature type="domain" description="PI3K/PI4K catalytic" evidence="11">
    <location>
        <begin position="2117"/>
        <end position="2431"/>
    </location>
</feature>
<dbReference type="Gene3D" id="1.25.10.10">
    <property type="entry name" value="Leucine-rich Repeat Variant"/>
    <property type="match status" value="1"/>
</dbReference>
<evidence type="ECO:0000256" key="3">
    <source>
        <dbReference type="ARBA" id="ARBA00022737"/>
    </source>
</evidence>
<dbReference type="SUPFAM" id="SSF56112">
    <property type="entry name" value="Protein kinase-like (PK-like)"/>
    <property type="match status" value="1"/>
</dbReference>
<feature type="region of interest" description="Disordered" evidence="10">
    <location>
        <begin position="1692"/>
        <end position="1711"/>
    </location>
</feature>
<dbReference type="CDD" id="cd05169">
    <property type="entry name" value="PIKKc_TOR"/>
    <property type="match status" value="1"/>
</dbReference>
<dbReference type="OrthoDB" id="2250022at2759"/>
<dbReference type="EC" id="2.7.11.1" evidence="9"/>
<gene>
    <name evidence="14" type="ORF">EDS130_LOCUS42121</name>
</gene>
<dbReference type="InterPro" id="IPR011989">
    <property type="entry name" value="ARM-like"/>
</dbReference>
<dbReference type="SMART" id="SM00146">
    <property type="entry name" value="PI3Kc"/>
    <property type="match status" value="1"/>
</dbReference>
<dbReference type="Pfam" id="PF11865">
    <property type="entry name" value="mTOR_dom"/>
    <property type="match status" value="1"/>
</dbReference>
<dbReference type="InterPro" id="IPR026683">
    <property type="entry name" value="TOR_cat"/>
</dbReference>
<dbReference type="Pfam" id="PF02260">
    <property type="entry name" value="FATC"/>
    <property type="match status" value="1"/>
</dbReference>